<evidence type="ECO:0000313" key="2">
    <source>
        <dbReference type="Ensembl" id="ENSPSNP00000000462.1"/>
    </source>
</evidence>
<organism evidence="2 3">
    <name type="scientific">Phocoena sinus</name>
    <name type="common">Vaquita</name>
    <dbReference type="NCBI Taxonomy" id="42100"/>
    <lineage>
        <taxon>Eukaryota</taxon>
        <taxon>Metazoa</taxon>
        <taxon>Chordata</taxon>
        <taxon>Craniata</taxon>
        <taxon>Vertebrata</taxon>
        <taxon>Euteleostomi</taxon>
        <taxon>Mammalia</taxon>
        <taxon>Eutheria</taxon>
        <taxon>Laurasiatheria</taxon>
        <taxon>Artiodactyla</taxon>
        <taxon>Whippomorpha</taxon>
        <taxon>Cetacea</taxon>
        <taxon>Odontoceti</taxon>
        <taxon>Phocoenidae</taxon>
        <taxon>Phocoena</taxon>
    </lineage>
</organism>
<keyword evidence="3" id="KW-1185">Reference proteome</keyword>
<dbReference type="GeneTree" id="ENSGT00960000189763"/>
<proteinExistence type="predicted"/>
<evidence type="ECO:0000313" key="3">
    <source>
        <dbReference type="Proteomes" id="UP000694554"/>
    </source>
</evidence>
<keyword evidence="1" id="KW-0472">Membrane</keyword>
<reference evidence="2" key="3">
    <citation type="submission" date="2025-09" db="UniProtKB">
        <authorList>
            <consortium name="Ensembl"/>
        </authorList>
    </citation>
    <scope>IDENTIFICATION</scope>
</reference>
<reference evidence="2" key="2">
    <citation type="submission" date="2025-08" db="UniProtKB">
        <authorList>
            <consortium name="Ensembl"/>
        </authorList>
    </citation>
    <scope>IDENTIFICATION</scope>
</reference>
<reference evidence="2" key="1">
    <citation type="submission" date="2019-08" db="EMBL/GenBank/DDBJ databases">
        <title>Phocoena sinus (Vaquita) genome, mPhoSin1, primary haplotype.</title>
        <authorList>
            <person name="Morin P."/>
            <person name="Mountcastle J."/>
            <person name="Fungtammasan C."/>
            <person name="Rhie A."/>
            <person name="Rojas-Bracho L."/>
            <person name="Smith C.R."/>
            <person name="Taylor B.L."/>
            <person name="Gulland F.M.D."/>
            <person name="Musser W."/>
            <person name="Houck M."/>
            <person name="Haase B."/>
            <person name="Paez S."/>
            <person name="Howe K."/>
            <person name="Torrance J."/>
            <person name="Formenti G."/>
            <person name="Phillippy A."/>
            <person name="Ryder O."/>
            <person name="Jarvis E.D."/>
            <person name="Fedrigo O."/>
        </authorList>
    </citation>
    <scope>NUCLEOTIDE SEQUENCE [LARGE SCALE GENOMIC DNA]</scope>
</reference>
<dbReference type="Proteomes" id="UP000694554">
    <property type="component" value="Chromosome 1"/>
</dbReference>
<dbReference type="Ensembl" id="ENSPSNT00000000568.1">
    <property type="protein sequence ID" value="ENSPSNP00000000462.1"/>
    <property type="gene ID" value="ENSPSNG00000000420.1"/>
</dbReference>
<accession>A0A8C9B0P0</accession>
<evidence type="ECO:0000256" key="1">
    <source>
        <dbReference type="SAM" id="Phobius"/>
    </source>
</evidence>
<protein>
    <submittedName>
        <fullName evidence="2">Uncharacterized protein</fullName>
    </submittedName>
</protein>
<keyword evidence="1" id="KW-1133">Transmembrane helix</keyword>
<keyword evidence="1" id="KW-0812">Transmembrane</keyword>
<feature type="transmembrane region" description="Helical" evidence="1">
    <location>
        <begin position="12"/>
        <end position="31"/>
    </location>
</feature>
<name>A0A8C9B0P0_PHOSS</name>
<sequence length="65" mass="7346">MRGARVLPYCKVVLATSLIWVLLDMFLLFHFSECNNCDEKIKRGLPAGDVLEPKCVWMNSSISSV</sequence>
<dbReference type="AlphaFoldDB" id="A0A8C9B0P0"/>